<dbReference type="AlphaFoldDB" id="A0A0N4XXS0"/>
<evidence type="ECO:0000256" key="14">
    <source>
        <dbReference type="ARBA" id="ARBA00067376"/>
    </source>
</evidence>
<feature type="binding site" evidence="16">
    <location>
        <position position="579"/>
    </location>
    <ligand>
        <name>S-adenosyl-L-methionine</name>
        <dbReference type="ChEBI" id="CHEBI:59789"/>
    </ligand>
</feature>
<evidence type="ECO:0000259" key="18">
    <source>
        <dbReference type="PROSITE" id="PS51686"/>
    </source>
</evidence>
<dbReference type="Pfam" id="PF13489">
    <property type="entry name" value="Methyltransf_23"/>
    <property type="match status" value="1"/>
</dbReference>
<dbReference type="PRINTS" id="PR02008">
    <property type="entry name" value="RCMTFAMILY"/>
</dbReference>
<gene>
    <name evidence="19" type="ORF">NBR_LOCUS7811</name>
</gene>
<keyword evidence="9 16" id="KW-0694">RNA-binding</keyword>
<feature type="domain" description="SAM-dependent MTase RsmB/NOP-type" evidence="18">
    <location>
        <begin position="418"/>
        <end position="692"/>
    </location>
</feature>
<feature type="binding site" evidence="16">
    <location>
        <position position="559"/>
    </location>
    <ligand>
        <name>S-adenosyl-L-methionine</name>
        <dbReference type="ChEBI" id="CHEBI:59789"/>
    </ligand>
</feature>
<keyword evidence="4" id="KW-0963">Cytoplasm</keyword>
<reference evidence="19 20" key="2">
    <citation type="submission" date="2018-11" db="EMBL/GenBank/DDBJ databases">
        <authorList>
            <consortium name="Pathogen Informatics"/>
        </authorList>
    </citation>
    <scope>NUCLEOTIDE SEQUENCE [LARGE SCALE GENOMIC DNA]</scope>
</reference>
<dbReference type="SUPFAM" id="SSF53335">
    <property type="entry name" value="S-adenosyl-L-methionine-dependent methyltransferases"/>
    <property type="match status" value="2"/>
</dbReference>
<comment type="subunit">
    <text evidence="13">Monomer. Interacts with SARS1/SerRS; interaction is mediated via tRNA(Ser) and is required for N(3)-methylcytidine methylation.</text>
</comment>
<evidence type="ECO:0000313" key="19">
    <source>
        <dbReference type="EMBL" id="VDL71400.1"/>
    </source>
</evidence>
<dbReference type="FunFam" id="3.40.50.150:FF:000279">
    <property type="entry name" value="Methyltransferase-like protein"/>
    <property type="match status" value="1"/>
</dbReference>
<evidence type="ECO:0000256" key="11">
    <source>
        <dbReference type="ARBA" id="ARBA00050646"/>
    </source>
</evidence>
<dbReference type="PANTHER" id="PTHR22809">
    <property type="entry name" value="METHYLTRANSFERASE-RELATED"/>
    <property type="match status" value="1"/>
</dbReference>
<dbReference type="GO" id="GO:0030488">
    <property type="term" value="P:tRNA methylation"/>
    <property type="evidence" value="ECO:0007669"/>
    <property type="project" value="UniProtKB-ARBA"/>
</dbReference>
<proteinExistence type="inferred from homology"/>
<dbReference type="OMA" id="CGFVWDI"/>
<dbReference type="Gene3D" id="3.40.50.150">
    <property type="entry name" value="Vaccinia Virus protein VP39"/>
    <property type="match status" value="2"/>
</dbReference>
<evidence type="ECO:0000313" key="20">
    <source>
        <dbReference type="Proteomes" id="UP000271162"/>
    </source>
</evidence>
<evidence type="ECO:0000256" key="17">
    <source>
        <dbReference type="SAM" id="MobiDB-lite"/>
    </source>
</evidence>
<comment type="catalytic activity">
    <reaction evidence="11">
        <text>cytidine(32) in tRNA(Ser) + S-adenosyl-L-methionine = N(3)-methylcytidine(32) in tRNA(Ser) + S-adenosyl-L-homocysteine + H(+)</text>
        <dbReference type="Rhea" id="RHEA:50956"/>
        <dbReference type="Rhea" id="RHEA-COMP:12849"/>
        <dbReference type="Rhea" id="RHEA-COMP:12851"/>
        <dbReference type="ChEBI" id="CHEBI:15378"/>
        <dbReference type="ChEBI" id="CHEBI:57856"/>
        <dbReference type="ChEBI" id="CHEBI:59789"/>
        <dbReference type="ChEBI" id="CHEBI:74894"/>
        <dbReference type="ChEBI" id="CHEBI:82748"/>
    </reaction>
    <physiologicalReaction direction="left-to-right" evidence="11">
        <dbReference type="Rhea" id="RHEA:50957"/>
    </physiologicalReaction>
</comment>
<name>A0A0N4XXS0_NIPBR</name>
<evidence type="ECO:0000256" key="4">
    <source>
        <dbReference type="ARBA" id="ARBA00022490"/>
    </source>
</evidence>
<keyword evidence="5 16" id="KW-0489">Methyltransferase</keyword>
<dbReference type="InterPro" id="IPR023267">
    <property type="entry name" value="RCMT"/>
</dbReference>
<accession>A0A0N4XXS0</accession>
<comment type="function">
    <text evidence="12">S-adenosyl-L-methionine-dependent methyltransferase that mediates N(3)-methylcytidine modification of residue 32 of the tRNA anticodon loop of tRNA(Ser), including tRNA(Ser)(UGA) and tRNA(Ser)(GCU). Interaction with SARS1/SerRS is required for N(3)-methylcytidine methylation.</text>
</comment>
<dbReference type="GO" id="GO:0003723">
    <property type="term" value="F:RNA binding"/>
    <property type="evidence" value="ECO:0007669"/>
    <property type="project" value="UniProtKB-UniRule"/>
</dbReference>
<dbReference type="InterPro" id="IPR049560">
    <property type="entry name" value="MeTrfase_RsmB-F_NOP2_cat"/>
</dbReference>
<keyword evidence="7 16" id="KW-0949">S-adenosyl-L-methionine</keyword>
<dbReference type="InterPro" id="IPR026113">
    <property type="entry name" value="METTL2/6/8-like"/>
</dbReference>
<evidence type="ECO:0000256" key="2">
    <source>
        <dbReference type="ARBA" id="ARBA00004496"/>
    </source>
</evidence>
<dbReference type="STRING" id="27835.A0A0N4XXS0"/>
<dbReference type="GO" id="GO:0052735">
    <property type="term" value="F:tRNA (cytidine-3-)-methyltransferase activity"/>
    <property type="evidence" value="ECO:0007669"/>
    <property type="project" value="TreeGrafter"/>
</dbReference>
<evidence type="ECO:0000256" key="10">
    <source>
        <dbReference type="ARBA" id="ARBA00023242"/>
    </source>
</evidence>
<keyword evidence="10" id="KW-0539">Nucleus</keyword>
<dbReference type="PROSITE" id="PS51686">
    <property type="entry name" value="SAM_MT_RSMB_NOP"/>
    <property type="match status" value="1"/>
</dbReference>
<keyword evidence="8" id="KW-0819">tRNA processing</keyword>
<evidence type="ECO:0000313" key="21">
    <source>
        <dbReference type="WBParaSite" id="NBR_0000781001-mRNA-1"/>
    </source>
</evidence>
<dbReference type="Gene3D" id="3.30.70.1170">
    <property type="entry name" value="Sun protein, domain 3"/>
    <property type="match status" value="1"/>
</dbReference>
<dbReference type="Proteomes" id="UP000271162">
    <property type="component" value="Unassembled WGS sequence"/>
</dbReference>
<evidence type="ECO:0000256" key="1">
    <source>
        <dbReference type="ARBA" id="ARBA00004123"/>
    </source>
</evidence>
<comment type="similarity">
    <text evidence="16">Belongs to the class I-like SAM-binding methyltransferase superfamily. RsmB/NOP family.</text>
</comment>
<evidence type="ECO:0000256" key="5">
    <source>
        <dbReference type="ARBA" id="ARBA00022603"/>
    </source>
</evidence>
<sequence length="753" mass="86449">MANDVLYHEVAEIIRSVLAKEQSVRNAVYSNSYKVFILFPMRDDISVASTVDDQNEPKCNPFGTRYLTDESRVWEHNAWDNVDWSEEMQKHAQEVVEVQRTQAVDDSKAKELLETPAKQWDAFYSQHSNNFFKDRRWLLKEFPELDMNNYSEGTSIRVLEVGCGVGNTSFPLLEWDEHHRMFLYSCDYSDIAVNVLKENEKYDNSRMCGFVWDITEDAPEDAPQKESLDFVVCIYVLSAIHPSKARQAVKNLVALLKPGGMLLLKDYGRFDLTQLRFKKDRYIEENLYCRGDGTLVYFFSKEELDELLRSEGLIPKANFVDKRLIVNRAKQVKMYRQWLQNKKTLLRLSCETLRFRSLFDDILKDPELAEIPSDEALNGDINLAYVLLYEFLAGAGLGREKELAQQGRGVAVLKEGGDTKESALAIPRYARINTLKWTAKEALERLTYEDWKVLIDPHVENLLIFPHSNDFHRYWLVEQRYLILQDKASCLPAFLLAPSPGSHVFDTCAAPGMKTSHVSAMLGGEGKVWAMDRSEDRVEIMSTIMEECGVQNASLFHGDFLKTDVNDKKFSKVKYAIVDPPCSGSGMVKRMDELTGGNAQPERLMKLKNLQAMILKHALKFPNLQRAVYSTCSVHEEENEQVVDENFRLAPSVLPNWTHRGLDSYVFGADCLRAEPAKTLTNGFFVAVFERISEDCVDGVESKSSKKKKKTKFENETETKRKRFDSDDEDVADEPVADSKKKKKHKKKHREED</sequence>
<evidence type="ECO:0000256" key="16">
    <source>
        <dbReference type="PROSITE-ProRule" id="PRU01023"/>
    </source>
</evidence>
<evidence type="ECO:0000256" key="9">
    <source>
        <dbReference type="ARBA" id="ARBA00022884"/>
    </source>
</evidence>
<dbReference type="EMBL" id="UYSL01019929">
    <property type="protein sequence ID" value="VDL71400.1"/>
    <property type="molecule type" value="Genomic_DNA"/>
</dbReference>
<evidence type="ECO:0000256" key="13">
    <source>
        <dbReference type="ARBA" id="ARBA00065134"/>
    </source>
</evidence>
<keyword evidence="20" id="KW-1185">Reference proteome</keyword>
<dbReference type="Pfam" id="PF01189">
    <property type="entry name" value="Methyltr_RsmB-F"/>
    <property type="match status" value="1"/>
</dbReference>
<dbReference type="GO" id="GO:0005634">
    <property type="term" value="C:nucleus"/>
    <property type="evidence" value="ECO:0007669"/>
    <property type="project" value="UniProtKB-SubCell"/>
</dbReference>
<feature type="active site" description="Nucleophile" evidence="16">
    <location>
        <position position="632"/>
    </location>
</feature>
<evidence type="ECO:0000256" key="7">
    <source>
        <dbReference type="ARBA" id="ARBA00022691"/>
    </source>
</evidence>
<dbReference type="InterPro" id="IPR029063">
    <property type="entry name" value="SAM-dependent_MTases_sf"/>
</dbReference>
<evidence type="ECO:0000256" key="12">
    <source>
        <dbReference type="ARBA" id="ARBA00058280"/>
    </source>
</evidence>
<keyword evidence="6 16" id="KW-0808">Transferase</keyword>
<comment type="subcellular location">
    <subcellularLocation>
        <location evidence="2">Cytoplasm</location>
    </subcellularLocation>
    <subcellularLocation>
        <location evidence="1">Nucleus</location>
    </subcellularLocation>
</comment>
<dbReference type="PANTHER" id="PTHR22809:SF11">
    <property type="entry name" value="TRNA N(3)-METHYLCYTIDINE METHYLTRANSFERASE METTL2"/>
    <property type="match status" value="1"/>
</dbReference>
<evidence type="ECO:0000256" key="15">
    <source>
        <dbReference type="ARBA" id="ARBA00079889"/>
    </source>
</evidence>
<organism evidence="21">
    <name type="scientific">Nippostrongylus brasiliensis</name>
    <name type="common">Rat hookworm</name>
    <dbReference type="NCBI Taxonomy" id="27835"/>
    <lineage>
        <taxon>Eukaryota</taxon>
        <taxon>Metazoa</taxon>
        <taxon>Ecdysozoa</taxon>
        <taxon>Nematoda</taxon>
        <taxon>Chromadorea</taxon>
        <taxon>Rhabditida</taxon>
        <taxon>Rhabditina</taxon>
        <taxon>Rhabditomorpha</taxon>
        <taxon>Strongyloidea</taxon>
        <taxon>Heligmosomidae</taxon>
        <taxon>Nippostrongylus</taxon>
    </lineage>
</organism>
<dbReference type="CDD" id="cd02440">
    <property type="entry name" value="AdoMet_MTases"/>
    <property type="match status" value="2"/>
</dbReference>
<evidence type="ECO:0000256" key="8">
    <source>
        <dbReference type="ARBA" id="ARBA00022694"/>
    </source>
</evidence>
<comment type="caution">
    <text evidence="16">Lacks conserved residue(s) required for the propagation of feature annotation.</text>
</comment>
<reference evidence="21" key="1">
    <citation type="submission" date="2016-04" db="UniProtKB">
        <authorList>
            <consortium name="WormBaseParasite"/>
        </authorList>
    </citation>
    <scope>IDENTIFICATION</scope>
</reference>
<evidence type="ECO:0000256" key="6">
    <source>
        <dbReference type="ARBA" id="ARBA00022679"/>
    </source>
</evidence>
<dbReference type="GO" id="GO:0005737">
    <property type="term" value="C:cytoplasm"/>
    <property type="evidence" value="ECO:0007669"/>
    <property type="project" value="UniProtKB-SubCell"/>
</dbReference>
<evidence type="ECO:0000256" key="3">
    <source>
        <dbReference type="ARBA" id="ARBA00009725"/>
    </source>
</evidence>
<feature type="compositionally biased region" description="Basic residues" evidence="17">
    <location>
        <begin position="740"/>
        <end position="753"/>
    </location>
</feature>
<feature type="binding site" evidence="16">
    <location>
        <position position="532"/>
    </location>
    <ligand>
        <name>S-adenosyl-L-methionine</name>
        <dbReference type="ChEBI" id="CHEBI:59789"/>
    </ligand>
</feature>
<comment type="similarity">
    <text evidence="3">Belongs to the methyltransferase superfamily. METL family.</text>
</comment>
<dbReference type="InterPro" id="IPR001678">
    <property type="entry name" value="MeTrfase_RsmB-F_NOP2_dom"/>
</dbReference>
<dbReference type="WBParaSite" id="NBR_0000781001-mRNA-1">
    <property type="protein sequence ID" value="NBR_0000781001-mRNA-1"/>
    <property type="gene ID" value="NBR_0000781001"/>
</dbReference>
<feature type="region of interest" description="Disordered" evidence="17">
    <location>
        <begin position="700"/>
        <end position="753"/>
    </location>
</feature>
<feature type="compositionally biased region" description="Acidic residues" evidence="17">
    <location>
        <begin position="726"/>
        <end position="736"/>
    </location>
</feature>
<protein>
    <recommendedName>
        <fullName evidence="14">tRNA N(3)-cytidine methyltransferase METTL6</fullName>
    </recommendedName>
    <alternativeName>
        <fullName evidence="15">Methyltransferase-like protein 6</fullName>
    </alternativeName>
</protein>